<evidence type="ECO:0000256" key="5">
    <source>
        <dbReference type="SAM" id="MobiDB-lite"/>
    </source>
</evidence>
<feature type="region of interest" description="Disordered" evidence="5">
    <location>
        <begin position="125"/>
        <end position="162"/>
    </location>
</feature>
<keyword evidence="3 6" id="KW-1133">Transmembrane helix</keyword>
<feature type="compositionally biased region" description="Basic and acidic residues" evidence="5">
    <location>
        <begin position="252"/>
        <end position="262"/>
    </location>
</feature>
<reference evidence="7 8" key="1">
    <citation type="submission" date="2024-07" db="EMBL/GenBank/DDBJ databases">
        <title>Section-level genome sequencing and comparative genomics of Aspergillus sections Usti and Cavernicolus.</title>
        <authorList>
            <consortium name="Lawrence Berkeley National Laboratory"/>
            <person name="Nybo J.L."/>
            <person name="Vesth T.C."/>
            <person name="Theobald S."/>
            <person name="Frisvad J.C."/>
            <person name="Larsen T.O."/>
            <person name="Kjaerboelling I."/>
            <person name="Rothschild-Mancinelli K."/>
            <person name="Lyhne E.K."/>
            <person name="Kogle M.E."/>
            <person name="Barry K."/>
            <person name="Clum A."/>
            <person name="Na H."/>
            <person name="Ledsgaard L."/>
            <person name="Lin J."/>
            <person name="Lipzen A."/>
            <person name="Kuo A."/>
            <person name="Riley R."/>
            <person name="Mondo S."/>
            <person name="LaButti K."/>
            <person name="Haridas S."/>
            <person name="Pangalinan J."/>
            <person name="Salamov A.A."/>
            <person name="Simmons B.A."/>
            <person name="Magnuson J.K."/>
            <person name="Chen J."/>
            <person name="Drula E."/>
            <person name="Henrissat B."/>
            <person name="Wiebenga A."/>
            <person name="Lubbers R.J."/>
            <person name="Gomes A.C."/>
            <person name="Makela M.R."/>
            <person name="Stajich J."/>
            <person name="Grigoriev I.V."/>
            <person name="Mortensen U.H."/>
            <person name="De vries R.P."/>
            <person name="Baker S.E."/>
            <person name="Andersen M.R."/>
        </authorList>
    </citation>
    <scope>NUCLEOTIDE SEQUENCE [LARGE SCALE GENOMIC DNA]</scope>
    <source>
        <strain evidence="7 8">CBS 600.67</strain>
    </source>
</reference>
<organism evidence="7 8">
    <name type="scientific">Aspergillus cavernicola</name>
    <dbReference type="NCBI Taxonomy" id="176166"/>
    <lineage>
        <taxon>Eukaryota</taxon>
        <taxon>Fungi</taxon>
        <taxon>Dikarya</taxon>
        <taxon>Ascomycota</taxon>
        <taxon>Pezizomycotina</taxon>
        <taxon>Eurotiomycetes</taxon>
        <taxon>Eurotiomycetidae</taxon>
        <taxon>Eurotiales</taxon>
        <taxon>Aspergillaceae</taxon>
        <taxon>Aspergillus</taxon>
        <taxon>Aspergillus subgen. Nidulantes</taxon>
    </lineage>
</organism>
<evidence type="ECO:0000256" key="6">
    <source>
        <dbReference type="SAM" id="Phobius"/>
    </source>
</evidence>
<dbReference type="PANTHER" id="PTHR15549">
    <property type="entry name" value="PAIRED IMMUNOGLOBULIN-LIKE TYPE 2 RECEPTOR"/>
    <property type="match status" value="1"/>
</dbReference>
<dbReference type="Proteomes" id="UP001610335">
    <property type="component" value="Unassembled WGS sequence"/>
</dbReference>
<keyword evidence="8" id="KW-1185">Reference proteome</keyword>
<evidence type="ECO:0000256" key="2">
    <source>
        <dbReference type="ARBA" id="ARBA00022692"/>
    </source>
</evidence>
<name>A0ABR4IPN8_9EURO</name>
<protein>
    <recommendedName>
        <fullName evidence="9">Mid2 domain-containing protein</fullName>
    </recommendedName>
</protein>
<gene>
    <name evidence="7" type="ORF">BDW59DRAFT_141899</name>
</gene>
<dbReference type="PANTHER" id="PTHR15549:SF26">
    <property type="entry name" value="AXIAL BUDDING PATTERN PROTEIN 2-RELATED"/>
    <property type="match status" value="1"/>
</dbReference>
<evidence type="ECO:0000256" key="3">
    <source>
        <dbReference type="ARBA" id="ARBA00022989"/>
    </source>
</evidence>
<sequence>MAECYDPRGNQDETLFPCSNDGNATQCCTLGYLCASNGLCVANSTQSQETITPYFINGCTDQDWIDGGVSACPAECIAGGGVGVAPCDRGTFCCYGFGGCDCSNSTQVFSLGPVNIVATITGASSTTTSTTTTSTSTTSTSTHTSTATSSTSPTPTSDDSSSNNLPVGLGVGLGVGIPVLIGILAGVFFLLRRRRKAAALGAANPPAGYQAPTAQVESDSGYYQSQPSTNSVGNTEYFKPHGQTAAPTMHELPTRQEAQELQ</sequence>
<evidence type="ECO:0000256" key="1">
    <source>
        <dbReference type="ARBA" id="ARBA00004167"/>
    </source>
</evidence>
<keyword evidence="2 6" id="KW-0812">Transmembrane</keyword>
<evidence type="ECO:0008006" key="9">
    <source>
        <dbReference type="Google" id="ProtNLM"/>
    </source>
</evidence>
<evidence type="ECO:0000256" key="4">
    <source>
        <dbReference type="ARBA" id="ARBA00023136"/>
    </source>
</evidence>
<dbReference type="EMBL" id="JBFXLS010000015">
    <property type="protein sequence ID" value="KAL2829732.1"/>
    <property type="molecule type" value="Genomic_DNA"/>
</dbReference>
<feature type="region of interest" description="Disordered" evidence="5">
    <location>
        <begin position="200"/>
        <end position="262"/>
    </location>
</feature>
<evidence type="ECO:0000313" key="7">
    <source>
        <dbReference type="EMBL" id="KAL2829732.1"/>
    </source>
</evidence>
<comment type="subcellular location">
    <subcellularLocation>
        <location evidence="1">Membrane</location>
        <topology evidence="1">Single-pass membrane protein</topology>
    </subcellularLocation>
</comment>
<dbReference type="InterPro" id="IPR051694">
    <property type="entry name" value="Immunoregulatory_rcpt-like"/>
</dbReference>
<evidence type="ECO:0000313" key="8">
    <source>
        <dbReference type="Proteomes" id="UP001610335"/>
    </source>
</evidence>
<accession>A0ABR4IPN8</accession>
<feature type="transmembrane region" description="Helical" evidence="6">
    <location>
        <begin position="167"/>
        <end position="191"/>
    </location>
</feature>
<proteinExistence type="predicted"/>
<feature type="compositionally biased region" description="Polar residues" evidence="5">
    <location>
        <begin position="212"/>
        <end position="234"/>
    </location>
</feature>
<comment type="caution">
    <text evidence="7">The sequence shown here is derived from an EMBL/GenBank/DDBJ whole genome shotgun (WGS) entry which is preliminary data.</text>
</comment>
<keyword evidence="4 6" id="KW-0472">Membrane</keyword>